<evidence type="ECO:0000313" key="2">
    <source>
        <dbReference type="Proteomes" id="UP000002724"/>
    </source>
</evidence>
<protein>
    <submittedName>
        <fullName evidence="1">Peptidase M15D VanX D-ala-D-ala dipeptidase</fullName>
    </submittedName>
</protein>
<dbReference type="eggNOG" id="COG1876">
    <property type="taxonomic scope" value="Bacteria"/>
</dbReference>
<dbReference type="SUPFAM" id="SSF55166">
    <property type="entry name" value="Hedgehog/DD-peptidase"/>
    <property type="match status" value="1"/>
</dbReference>
<dbReference type="RefSeq" id="WP_012508708.1">
    <property type="nucleotide sequence ID" value="NC_011060.1"/>
</dbReference>
<gene>
    <name evidence="1" type="ordered locus">Ppha_2018</name>
</gene>
<accession>B4SCM4</accession>
<keyword evidence="2" id="KW-1185">Reference proteome</keyword>
<dbReference type="Proteomes" id="UP000002724">
    <property type="component" value="Chromosome"/>
</dbReference>
<dbReference type="Gene3D" id="3.30.1380.10">
    <property type="match status" value="1"/>
</dbReference>
<dbReference type="EMBL" id="CP001110">
    <property type="protein sequence ID" value="ACF44229.1"/>
    <property type="molecule type" value="Genomic_DNA"/>
</dbReference>
<name>B4SCM4_PELPB</name>
<dbReference type="KEGG" id="pph:Ppha_2018"/>
<reference evidence="1 2" key="1">
    <citation type="submission" date="2008-06" db="EMBL/GenBank/DDBJ databases">
        <title>Complete sequence of Pelodictyon phaeoclathratiforme BU-1.</title>
        <authorList>
            <consortium name="US DOE Joint Genome Institute"/>
            <person name="Lucas S."/>
            <person name="Copeland A."/>
            <person name="Lapidus A."/>
            <person name="Glavina del Rio T."/>
            <person name="Dalin E."/>
            <person name="Tice H."/>
            <person name="Bruce D."/>
            <person name="Goodwin L."/>
            <person name="Pitluck S."/>
            <person name="Schmutz J."/>
            <person name="Larimer F."/>
            <person name="Land M."/>
            <person name="Hauser L."/>
            <person name="Kyrpides N."/>
            <person name="Mikhailova N."/>
            <person name="Liu Z."/>
            <person name="Li T."/>
            <person name="Zhao F."/>
            <person name="Overmann J."/>
            <person name="Bryant D.A."/>
            <person name="Richardson P."/>
        </authorList>
    </citation>
    <scope>NUCLEOTIDE SEQUENCE [LARGE SCALE GENOMIC DNA]</scope>
    <source>
        <strain evidence="2">DSM 5477 / BU-1</strain>
    </source>
</reference>
<evidence type="ECO:0000313" key="1">
    <source>
        <dbReference type="EMBL" id="ACF44229.1"/>
    </source>
</evidence>
<organism evidence="1 2">
    <name type="scientific">Pelodictyon phaeoclathratiforme (strain DSM 5477 / BU-1)</name>
    <dbReference type="NCBI Taxonomy" id="324925"/>
    <lineage>
        <taxon>Bacteria</taxon>
        <taxon>Pseudomonadati</taxon>
        <taxon>Chlorobiota</taxon>
        <taxon>Chlorobiia</taxon>
        <taxon>Chlorobiales</taxon>
        <taxon>Chlorobiaceae</taxon>
        <taxon>Chlorobium/Pelodictyon group</taxon>
        <taxon>Pelodictyon</taxon>
    </lineage>
</organism>
<proteinExistence type="predicted"/>
<dbReference type="HOGENOM" id="CLU_1538630_0_0_10"/>
<dbReference type="InterPro" id="IPR009045">
    <property type="entry name" value="Zn_M74/Hedgehog-like"/>
</dbReference>
<sequence>MQRTKIVDLRTVPINFYHKLSNEDYVDVRAMGLSGNNHYFITNNPPYYTSIKGSTEKLLLRKIVVLKLIKINKKLNKNGIELYLFDFYRPIKVQQFLYNVWLPAYLKKIHPHYTQGDITMELNFYSAKPPISEDEFDRNAPPPHTTGAAMDVTLRFKDTKGLFAAFNGNRVIMA</sequence>
<dbReference type="AlphaFoldDB" id="B4SCM4"/>
<dbReference type="STRING" id="324925.Ppha_2018"/>
<dbReference type="OrthoDB" id="9801430at2"/>